<protein>
    <recommendedName>
        <fullName evidence="2">Putative auto-transporter adhesin head GIN domain-containing protein</fullName>
    </recommendedName>
</protein>
<name>A0ABM8LK95_9BURK</name>
<evidence type="ECO:0000313" key="3">
    <source>
        <dbReference type="EMBL" id="CAB3914277.1"/>
    </source>
</evidence>
<dbReference type="Proteomes" id="UP000507140">
    <property type="component" value="Unassembled WGS sequence"/>
</dbReference>
<keyword evidence="4" id="KW-1185">Reference proteome</keyword>
<dbReference type="Gene3D" id="2.160.20.120">
    <property type="match status" value="1"/>
</dbReference>
<evidence type="ECO:0000313" key="4">
    <source>
        <dbReference type="Proteomes" id="UP000507140"/>
    </source>
</evidence>
<dbReference type="EMBL" id="CADIKR010000008">
    <property type="protein sequence ID" value="CAB3914277.1"/>
    <property type="molecule type" value="Genomic_DNA"/>
</dbReference>
<feature type="compositionally biased region" description="Polar residues" evidence="1">
    <location>
        <begin position="1"/>
        <end position="11"/>
    </location>
</feature>
<comment type="caution">
    <text evidence="3">The sequence shown here is derived from an EMBL/GenBank/DDBJ whole genome shotgun (WGS) entry which is preliminary data.</text>
</comment>
<proteinExistence type="predicted"/>
<dbReference type="Pfam" id="PF10988">
    <property type="entry name" value="DUF2807"/>
    <property type="match status" value="1"/>
</dbReference>
<reference evidence="3 4" key="1">
    <citation type="submission" date="2020-04" db="EMBL/GenBank/DDBJ databases">
        <authorList>
            <person name="De Canck E."/>
        </authorList>
    </citation>
    <scope>NUCLEOTIDE SEQUENCE [LARGE SCALE GENOMIC DNA]</scope>
    <source>
        <strain evidence="3 4">LMG 3415</strain>
    </source>
</reference>
<dbReference type="InterPro" id="IPR021255">
    <property type="entry name" value="DUF2807"/>
</dbReference>
<accession>A0ABM8LK95</accession>
<evidence type="ECO:0000259" key="2">
    <source>
        <dbReference type="Pfam" id="PF10988"/>
    </source>
</evidence>
<sequence length="244" mass="25174">MAPTSMQSNEQGYPPKTALDAPEWNIPASYIKENRTLQQICNLSVTGAVDVVFRRSSTPMFFVAGEIAEAVASVKTHYTGDSLIIEREGSTFNVSGGSVTINGSGNFVVNGTLKSTTTVITQGKVIVGIGSPDAPSISLQGSGNVGLNDLKQQALQVRITGSGNVTASGTATSLAVDIAGSGDVDARELITTDAILSIAGSGDIAAFVRSSVRARVFGSGDIVVLGNPQQRDHSVSGTGLVKFR</sequence>
<organism evidence="3 4">
    <name type="scientific">Achromobacter mucicolens</name>
    <dbReference type="NCBI Taxonomy" id="1389922"/>
    <lineage>
        <taxon>Bacteria</taxon>
        <taxon>Pseudomonadati</taxon>
        <taxon>Pseudomonadota</taxon>
        <taxon>Betaproteobacteria</taxon>
        <taxon>Burkholderiales</taxon>
        <taxon>Alcaligenaceae</taxon>
        <taxon>Achromobacter</taxon>
    </lineage>
</organism>
<evidence type="ECO:0000256" key="1">
    <source>
        <dbReference type="SAM" id="MobiDB-lite"/>
    </source>
</evidence>
<gene>
    <name evidence="3" type="ORF">LMG3415_05144</name>
</gene>
<feature type="region of interest" description="Disordered" evidence="1">
    <location>
        <begin position="1"/>
        <end position="20"/>
    </location>
</feature>
<feature type="domain" description="Putative auto-transporter adhesin head GIN" evidence="2">
    <location>
        <begin position="43"/>
        <end position="228"/>
    </location>
</feature>